<feature type="region of interest" description="Disordered" evidence="1">
    <location>
        <begin position="180"/>
        <end position="216"/>
    </location>
</feature>
<evidence type="ECO:0000313" key="3">
    <source>
        <dbReference type="Proteomes" id="UP001482513"/>
    </source>
</evidence>
<accession>A0ABV0KA87</accession>
<reference evidence="2 3" key="1">
    <citation type="submission" date="2022-04" db="EMBL/GenBank/DDBJ databases">
        <title>Positive selection, recombination, and allopatry shape intraspecific diversity of widespread and dominant cyanobacteria.</title>
        <authorList>
            <person name="Wei J."/>
            <person name="Shu W."/>
            <person name="Hu C."/>
        </authorList>
    </citation>
    <scope>NUCLEOTIDE SEQUENCE [LARGE SCALE GENOMIC DNA]</scope>
    <source>
        <strain evidence="2 3">DQ-A4</strain>
    </source>
</reference>
<evidence type="ECO:0000313" key="2">
    <source>
        <dbReference type="EMBL" id="MEP0949680.1"/>
    </source>
</evidence>
<proteinExistence type="predicted"/>
<feature type="compositionally biased region" description="Low complexity" evidence="1">
    <location>
        <begin position="207"/>
        <end position="216"/>
    </location>
</feature>
<dbReference type="EMBL" id="JAMPKX010000014">
    <property type="protein sequence ID" value="MEP0949680.1"/>
    <property type="molecule type" value="Genomic_DNA"/>
</dbReference>
<feature type="compositionally biased region" description="Basic and acidic residues" evidence="1">
    <location>
        <begin position="182"/>
        <end position="205"/>
    </location>
</feature>
<dbReference type="Proteomes" id="UP001482513">
    <property type="component" value="Unassembled WGS sequence"/>
</dbReference>
<comment type="caution">
    <text evidence="2">The sequence shown here is derived from an EMBL/GenBank/DDBJ whole genome shotgun (WGS) entry which is preliminary data.</text>
</comment>
<keyword evidence="3" id="KW-1185">Reference proteome</keyword>
<gene>
    <name evidence="2" type="ORF">NC992_22570</name>
</gene>
<dbReference type="RefSeq" id="WP_190707762.1">
    <property type="nucleotide sequence ID" value="NZ_JAMPKX010000014.1"/>
</dbReference>
<evidence type="ECO:0000256" key="1">
    <source>
        <dbReference type="SAM" id="MobiDB-lite"/>
    </source>
</evidence>
<name>A0ABV0KA87_9CYAN</name>
<sequence>MNYNFDPDRDYSKKEIAEITELSANTVTDSLKTAGLSTSKRFYTGSELLERFVPVRKMLDAGRTHEEICAARRMRQASSSTQENWPGGGGFQPPDSSSALETDEAVIAGMGSFEDAINAGIRESIESAVQDATRDIVQFIPAMVAKALAEAAQSGQIRDVFHSRLREYFAQRRSAEFLLQANKDKEHLDSKNGDEDDGDSVKDGDGDTTVDISAEE</sequence>
<organism evidence="2 3">
    <name type="scientific">Leptolyngbya subtilissima DQ-A4</name>
    <dbReference type="NCBI Taxonomy" id="2933933"/>
    <lineage>
        <taxon>Bacteria</taxon>
        <taxon>Bacillati</taxon>
        <taxon>Cyanobacteriota</taxon>
        <taxon>Cyanophyceae</taxon>
        <taxon>Leptolyngbyales</taxon>
        <taxon>Leptolyngbyaceae</taxon>
        <taxon>Leptolyngbya group</taxon>
        <taxon>Leptolyngbya</taxon>
    </lineage>
</organism>
<feature type="region of interest" description="Disordered" evidence="1">
    <location>
        <begin position="77"/>
        <end position="99"/>
    </location>
</feature>
<protein>
    <submittedName>
        <fullName evidence="2">Uncharacterized protein</fullName>
    </submittedName>
</protein>